<dbReference type="RefSeq" id="WP_229750279.1">
    <property type="nucleotide sequence ID" value="NZ_BMHP01000002.1"/>
</dbReference>
<dbReference type="PANTHER" id="PTHR35336:SF5">
    <property type="entry name" value="ADENOSYLCOBINAMIDE AMIDOHYDROLASE"/>
    <property type="match status" value="1"/>
</dbReference>
<accession>A0A916YYM4</accession>
<reference evidence="1" key="1">
    <citation type="journal article" date="2014" name="Int. J. Syst. Evol. Microbiol.">
        <title>Complete genome sequence of Corynebacterium casei LMG S-19264T (=DSM 44701T), isolated from a smear-ripened cheese.</title>
        <authorList>
            <consortium name="US DOE Joint Genome Institute (JGI-PGF)"/>
            <person name="Walter F."/>
            <person name="Albersmeier A."/>
            <person name="Kalinowski J."/>
            <person name="Ruckert C."/>
        </authorList>
    </citation>
    <scope>NUCLEOTIDE SEQUENCE</scope>
    <source>
        <strain evidence="1">CGMCC 1.15178</strain>
    </source>
</reference>
<sequence>MTQPFRMRNKDDGYRPANGPEMMIRLEADAIIITCAKPLETLSSAVVGGGFSKAERIVNWKVPLGYEGSDPVRDFHQMLIERGVPGKATVGLLTAAKLTHASIFETDGDGFSMVCCTTAGTGNAARAGLARPVFSAYEAGTINTVVLIDGQLTSAAMVNAIITATEAKAAALADLGVADHLHHAAATGTTTDAIVIGTCKSERYSGIHRYAGSATMVGSAIGRLVYDTVSEAVSTQKES</sequence>
<keyword evidence="2" id="KW-1185">Reference proteome</keyword>
<name>A0A916YYM4_9BACL</name>
<dbReference type="InterPro" id="IPR002808">
    <property type="entry name" value="AdoCbi_amidolase"/>
</dbReference>
<comment type="caution">
    <text evidence="1">The sequence shown here is derived from an EMBL/GenBank/DDBJ whole genome shotgun (WGS) entry which is preliminary data.</text>
</comment>
<dbReference type="Pfam" id="PF01955">
    <property type="entry name" value="CbiZ"/>
    <property type="match status" value="1"/>
</dbReference>
<organism evidence="1 2">
    <name type="scientific">Paenibacillus nasutitermitis</name>
    <dbReference type="NCBI Taxonomy" id="1652958"/>
    <lineage>
        <taxon>Bacteria</taxon>
        <taxon>Bacillati</taxon>
        <taxon>Bacillota</taxon>
        <taxon>Bacilli</taxon>
        <taxon>Bacillales</taxon>
        <taxon>Paenibacillaceae</taxon>
        <taxon>Paenibacillus</taxon>
    </lineage>
</organism>
<proteinExistence type="predicted"/>
<dbReference type="AlphaFoldDB" id="A0A916YYM4"/>
<reference evidence="1" key="2">
    <citation type="submission" date="2020-09" db="EMBL/GenBank/DDBJ databases">
        <authorList>
            <person name="Sun Q."/>
            <person name="Zhou Y."/>
        </authorList>
    </citation>
    <scope>NUCLEOTIDE SEQUENCE</scope>
    <source>
        <strain evidence="1">CGMCC 1.15178</strain>
    </source>
</reference>
<gene>
    <name evidence="1" type="ORF">GCM10010911_26650</name>
</gene>
<evidence type="ECO:0000313" key="2">
    <source>
        <dbReference type="Proteomes" id="UP000612456"/>
    </source>
</evidence>
<dbReference type="PANTHER" id="PTHR35336">
    <property type="entry name" value="ADENOSYLCOBINAMIDE AMIDOHYDROLASE"/>
    <property type="match status" value="1"/>
</dbReference>
<dbReference type="EMBL" id="BMHP01000002">
    <property type="protein sequence ID" value="GGD67531.1"/>
    <property type="molecule type" value="Genomic_DNA"/>
</dbReference>
<dbReference type="Proteomes" id="UP000612456">
    <property type="component" value="Unassembled WGS sequence"/>
</dbReference>
<protein>
    <submittedName>
        <fullName evidence="1">Adenosylcobinamide amidohydrolase</fullName>
    </submittedName>
</protein>
<dbReference type="InterPro" id="IPR052209">
    <property type="entry name" value="CbiZ"/>
</dbReference>
<evidence type="ECO:0000313" key="1">
    <source>
        <dbReference type="EMBL" id="GGD67531.1"/>
    </source>
</evidence>